<proteinExistence type="predicted"/>
<name>A0A8K0S313_9HYPO</name>
<accession>A0A8K0S313</accession>
<evidence type="ECO:0000313" key="3">
    <source>
        <dbReference type="Proteomes" id="UP000813427"/>
    </source>
</evidence>
<sequence length="733" mass="82929">MGSGPSTLSSSSLCDTCRGLCENGAGWCWTSDVRGEERPVFYLHHRKLSTLFSKARAGCGLCSLFCTGFKLDDCEARADDDRCETESEKRQILSDIRHQETNFIQLLANAQDYVVDRHPAAAKYYEKSDLESLRLMFGRSRLIIKWQLPGYSSKSDALPAFLSVSWLGSDATAIENCNTLPIRILVKHNDPLKRFATPCGILPEDNLLSETHINRISHWLQTCSERHEHCPGNNEAKELPKRVIEINFNELQSVKLVQTRPGDRAIYACLSYCWGHGGQYCTYKNNIKDHLQHISVSDLPAAVADAIRLCRALQIPYLWVDALCIIQDDKVDWSREAAAMARIYGSATLTISTPSTTSCSEGFLVRDVGSRSSLDWVHPHSRTKGVVTMRSWDVPTFDQSPLDKREAPWMQRGWTLQEWVLSPRLLHCGSTMTMFECLHGSETAVEANGMVRMFESLEYWNDPNARPVISWAAIVEEFCKRQLTRGTDKLPALAGLAAEFRAYKRAWCPTQQQWDYVAGLWWCGNSMVGWTGHDGELPAALLWRGATHLSNPLSTPPVYRAPSWSWAAVDGPITFNGGIGINKLEILDVVCHYECPGSFSSVTTGWIDAQGLLRRVWPVRRTLEGKPKGLRTQPEGNGKFQDGEMWYADFDNAHIDELREFEIFLLLVQTCNDLPGMLDSRHTALILRRVECKQGCQLDCFIRMGLALVDYASMDLNYNTFFKDWQLQKFRLL</sequence>
<evidence type="ECO:0000259" key="1">
    <source>
        <dbReference type="Pfam" id="PF06985"/>
    </source>
</evidence>
<comment type="caution">
    <text evidence="2">The sequence shown here is derived from an EMBL/GenBank/DDBJ whole genome shotgun (WGS) entry which is preliminary data.</text>
</comment>
<organism evidence="2 3">
    <name type="scientific">Fusarium tricinctum</name>
    <dbReference type="NCBI Taxonomy" id="61284"/>
    <lineage>
        <taxon>Eukaryota</taxon>
        <taxon>Fungi</taxon>
        <taxon>Dikarya</taxon>
        <taxon>Ascomycota</taxon>
        <taxon>Pezizomycotina</taxon>
        <taxon>Sordariomycetes</taxon>
        <taxon>Hypocreomycetidae</taxon>
        <taxon>Hypocreales</taxon>
        <taxon>Nectriaceae</taxon>
        <taxon>Fusarium</taxon>
        <taxon>Fusarium tricinctum species complex</taxon>
    </lineage>
</organism>
<dbReference type="EMBL" id="JAGPXF010000003">
    <property type="protein sequence ID" value="KAH7252778.1"/>
    <property type="molecule type" value="Genomic_DNA"/>
</dbReference>
<reference evidence="2" key="1">
    <citation type="journal article" date="2021" name="Nat. Commun.">
        <title>Genetic determinants of endophytism in the Arabidopsis root mycobiome.</title>
        <authorList>
            <person name="Mesny F."/>
            <person name="Miyauchi S."/>
            <person name="Thiergart T."/>
            <person name="Pickel B."/>
            <person name="Atanasova L."/>
            <person name="Karlsson M."/>
            <person name="Huettel B."/>
            <person name="Barry K.W."/>
            <person name="Haridas S."/>
            <person name="Chen C."/>
            <person name="Bauer D."/>
            <person name="Andreopoulos W."/>
            <person name="Pangilinan J."/>
            <person name="LaButti K."/>
            <person name="Riley R."/>
            <person name="Lipzen A."/>
            <person name="Clum A."/>
            <person name="Drula E."/>
            <person name="Henrissat B."/>
            <person name="Kohler A."/>
            <person name="Grigoriev I.V."/>
            <person name="Martin F.M."/>
            <person name="Hacquard S."/>
        </authorList>
    </citation>
    <scope>NUCLEOTIDE SEQUENCE</scope>
    <source>
        <strain evidence="2">MPI-SDFR-AT-0068</strain>
    </source>
</reference>
<dbReference type="OrthoDB" id="5362512at2759"/>
<dbReference type="InterPro" id="IPR010730">
    <property type="entry name" value="HET"/>
</dbReference>
<dbReference type="PANTHER" id="PTHR33112:SF16">
    <property type="entry name" value="HETEROKARYON INCOMPATIBILITY DOMAIN-CONTAINING PROTEIN"/>
    <property type="match status" value="1"/>
</dbReference>
<dbReference type="Pfam" id="PF06985">
    <property type="entry name" value="HET"/>
    <property type="match status" value="1"/>
</dbReference>
<dbReference type="AlphaFoldDB" id="A0A8K0S313"/>
<dbReference type="Proteomes" id="UP000813427">
    <property type="component" value="Unassembled WGS sequence"/>
</dbReference>
<gene>
    <name evidence="2" type="ORF">BKA59DRAFT_436946</name>
</gene>
<protein>
    <submittedName>
        <fullName evidence="2">Heterokaryon incompatibility protein-domain-containing protein</fullName>
    </submittedName>
</protein>
<evidence type="ECO:0000313" key="2">
    <source>
        <dbReference type="EMBL" id="KAH7252778.1"/>
    </source>
</evidence>
<keyword evidence="3" id="KW-1185">Reference proteome</keyword>
<dbReference type="PANTHER" id="PTHR33112">
    <property type="entry name" value="DOMAIN PROTEIN, PUTATIVE-RELATED"/>
    <property type="match status" value="1"/>
</dbReference>
<feature type="domain" description="Heterokaryon incompatibility" evidence="1">
    <location>
        <begin position="267"/>
        <end position="418"/>
    </location>
</feature>